<dbReference type="Ensembl" id="ENSSTUT00000078859.1">
    <property type="protein sequence ID" value="ENSSTUP00000074224.1"/>
    <property type="gene ID" value="ENSSTUG00000032482.1"/>
</dbReference>
<reference evidence="14" key="2">
    <citation type="submission" date="2025-09" db="UniProtKB">
        <authorList>
            <consortium name="Ensembl"/>
        </authorList>
    </citation>
    <scope>IDENTIFICATION</scope>
</reference>
<dbReference type="Pfam" id="PF00019">
    <property type="entry name" value="TGF_beta"/>
    <property type="match status" value="1"/>
</dbReference>
<evidence type="ECO:0000256" key="4">
    <source>
        <dbReference type="ARBA" id="ARBA00022514"/>
    </source>
</evidence>
<dbReference type="Pfam" id="PF00688">
    <property type="entry name" value="TGFb_propeptide"/>
    <property type="match status" value="1"/>
</dbReference>
<evidence type="ECO:0000313" key="15">
    <source>
        <dbReference type="Proteomes" id="UP000472277"/>
    </source>
</evidence>
<dbReference type="SMART" id="SM00204">
    <property type="entry name" value="TGFB"/>
    <property type="match status" value="1"/>
</dbReference>
<keyword evidence="10" id="KW-1015">Disulfide bond</keyword>
<dbReference type="PROSITE" id="PS51362">
    <property type="entry name" value="TGF_BETA_2"/>
    <property type="match status" value="1"/>
</dbReference>
<dbReference type="FunFam" id="2.60.120.970:FF:000017">
    <property type="entry name" value="Bone morphogenetic protein 8a"/>
    <property type="match status" value="1"/>
</dbReference>
<comment type="similarity">
    <text evidence="2 12">Belongs to the TGF-beta family.</text>
</comment>
<dbReference type="SUPFAM" id="SSF57501">
    <property type="entry name" value="Cystine-knot cytokines"/>
    <property type="match status" value="1"/>
</dbReference>
<evidence type="ECO:0000256" key="6">
    <source>
        <dbReference type="ARBA" id="ARBA00022729"/>
    </source>
</evidence>
<dbReference type="InterPro" id="IPR001111">
    <property type="entry name" value="TGF-b_propeptide"/>
</dbReference>
<evidence type="ECO:0000256" key="2">
    <source>
        <dbReference type="ARBA" id="ARBA00006656"/>
    </source>
</evidence>
<dbReference type="PROSITE" id="PS00250">
    <property type="entry name" value="TGF_BETA_1"/>
    <property type="match status" value="1"/>
</dbReference>
<dbReference type="Gene3D" id="2.60.120.970">
    <property type="match status" value="1"/>
</dbReference>
<dbReference type="InterPro" id="IPR001839">
    <property type="entry name" value="TGF-b_C"/>
</dbReference>
<dbReference type="Gene3D" id="2.10.90.10">
    <property type="entry name" value="Cystine-knot cytokines"/>
    <property type="match status" value="1"/>
</dbReference>
<keyword evidence="7" id="KW-0221">Differentiation</keyword>
<evidence type="ECO:0000256" key="12">
    <source>
        <dbReference type="RuleBase" id="RU000354"/>
    </source>
</evidence>
<keyword evidence="9 12" id="KW-0339">Growth factor</keyword>
<evidence type="ECO:0000256" key="11">
    <source>
        <dbReference type="ARBA" id="ARBA00023180"/>
    </source>
</evidence>
<keyword evidence="3" id="KW-0217">Developmental protein</keyword>
<proteinExistence type="inferred from homology"/>
<evidence type="ECO:0000256" key="5">
    <source>
        <dbReference type="ARBA" id="ARBA00022525"/>
    </source>
</evidence>
<evidence type="ECO:0000256" key="1">
    <source>
        <dbReference type="ARBA" id="ARBA00004613"/>
    </source>
</evidence>
<dbReference type="FunFam" id="2.10.90.10:FF:000020">
    <property type="entry name" value="bone morphogenetic protein 8B"/>
    <property type="match status" value="1"/>
</dbReference>
<keyword evidence="11" id="KW-0325">Glycoprotein</keyword>
<dbReference type="InterPro" id="IPR015615">
    <property type="entry name" value="TGF-beta-rel"/>
</dbReference>
<evidence type="ECO:0000256" key="10">
    <source>
        <dbReference type="ARBA" id="ARBA00023157"/>
    </source>
</evidence>
<name>A0A674BS00_SALTR</name>
<dbReference type="GO" id="GO:0008083">
    <property type="term" value="F:growth factor activity"/>
    <property type="evidence" value="ECO:0007669"/>
    <property type="project" value="UniProtKB-KW"/>
</dbReference>
<evidence type="ECO:0000256" key="7">
    <source>
        <dbReference type="ARBA" id="ARBA00022782"/>
    </source>
</evidence>
<dbReference type="GO" id="GO:0001503">
    <property type="term" value="P:ossification"/>
    <property type="evidence" value="ECO:0007669"/>
    <property type="project" value="UniProtKB-KW"/>
</dbReference>
<sequence length="465" mass="52328">MSADTLKDLSQTTESLDRPDTSRMYIYTHACPCTGKRRIRGNNNSTYRHPLQLPLFPVALILVPLLLCLWGHQAQGVVHSSFRRLSSREKKEMQREILSILGLPGRPRPHPPLRPPSSAPLFMLDLYHAVSVGGLGFGGLDGLTGHVSHAALPTLSTHTPPLGTVVSEADTVMSFVNLVEQERDLLQPRPYWKEFRFDLTPLPQGETVTAAEFRIYKTLTMGQRANRTLHISVYEIQRENKHREPELVLLDIQSVPAGQEGWLAFDVTSASNRWLLHPRSNLGIRLYVETEEDRSLSAGWVGLVGRRGPRSKQPFMVTFFRASQAPCRPPRALKPNPRKRKPKYDLPLPSIHDHSHVNSGRQACKRHELYVSFSDLGWKDWVLAPTGYSAFYCDGECLYPLGSCMNATNHAMIQLVVHLLKPDEVPKACCAPTKLSPISVLFYDDNNNVILKKHRNMVVKTCGCL</sequence>
<gene>
    <name evidence="14" type="primary">LOC115176172</name>
</gene>
<evidence type="ECO:0000256" key="9">
    <source>
        <dbReference type="ARBA" id="ARBA00023030"/>
    </source>
</evidence>
<keyword evidence="8" id="KW-0892">Osteogenesis</keyword>
<dbReference type="Proteomes" id="UP000472277">
    <property type="component" value="Chromosome 36"/>
</dbReference>
<evidence type="ECO:0000259" key="13">
    <source>
        <dbReference type="PROSITE" id="PS51362"/>
    </source>
</evidence>
<reference evidence="14" key="1">
    <citation type="submission" date="2025-08" db="UniProtKB">
        <authorList>
            <consortium name="Ensembl"/>
        </authorList>
    </citation>
    <scope>IDENTIFICATION</scope>
</reference>
<dbReference type="AlphaFoldDB" id="A0A674BS00"/>
<protein>
    <submittedName>
        <fullName evidence="14">Bone morphogenetic protein 8a</fullName>
    </submittedName>
</protein>
<dbReference type="InterPro" id="IPR017948">
    <property type="entry name" value="TGFb_CS"/>
</dbReference>
<evidence type="ECO:0000256" key="3">
    <source>
        <dbReference type="ARBA" id="ARBA00022473"/>
    </source>
</evidence>
<dbReference type="GO" id="GO:0005125">
    <property type="term" value="F:cytokine activity"/>
    <property type="evidence" value="ECO:0007669"/>
    <property type="project" value="UniProtKB-KW"/>
</dbReference>
<feature type="domain" description="TGF-beta family profile" evidence="13">
    <location>
        <begin position="338"/>
        <end position="465"/>
    </location>
</feature>
<dbReference type="GO" id="GO:0005615">
    <property type="term" value="C:extracellular space"/>
    <property type="evidence" value="ECO:0007669"/>
    <property type="project" value="UniProtKB-KW"/>
</dbReference>
<evidence type="ECO:0000256" key="8">
    <source>
        <dbReference type="ARBA" id="ARBA00022855"/>
    </source>
</evidence>
<keyword evidence="5" id="KW-0964">Secreted</keyword>
<evidence type="ECO:0000313" key="14">
    <source>
        <dbReference type="Ensembl" id="ENSSTUP00000074224.1"/>
    </source>
</evidence>
<organism evidence="14 15">
    <name type="scientific">Salmo trutta</name>
    <name type="common">Brown trout</name>
    <dbReference type="NCBI Taxonomy" id="8032"/>
    <lineage>
        <taxon>Eukaryota</taxon>
        <taxon>Metazoa</taxon>
        <taxon>Chordata</taxon>
        <taxon>Craniata</taxon>
        <taxon>Vertebrata</taxon>
        <taxon>Euteleostomi</taxon>
        <taxon>Actinopterygii</taxon>
        <taxon>Neopterygii</taxon>
        <taxon>Teleostei</taxon>
        <taxon>Protacanthopterygii</taxon>
        <taxon>Salmoniformes</taxon>
        <taxon>Salmonidae</taxon>
        <taxon>Salmoninae</taxon>
        <taxon>Salmo</taxon>
    </lineage>
</organism>
<keyword evidence="4" id="KW-0202">Cytokine</keyword>
<dbReference type="PANTHER" id="PTHR11848">
    <property type="entry name" value="TGF-BETA FAMILY"/>
    <property type="match status" value="1"/>
</dbReference>
<dbReference type="GeneTree" id="ENSGT00940000155272"/>
<keyword evidence="6" id="KW-0732">Signal</keyword>
<dbReference type="GO" id="GO:0030154">
    <property type="term" value="P:cell differentiation"/>
    <property type="evidence" value="ECO:0007669"/>
    <property type="project" value="UniProtKB-KW"/>
</dbReference>
<accession>A0A674BS00</accession>
<dbReference type="PANTHER" id="PTHR11848:SF119">
    <property type="entry name" value="TGF-BETA FAMILY PROFILE DOMAIN-CONTAINING PROTEIN"/>
    <property type="match status" value="1"/>
</dbReference>
<keyword evidence="15" id="KW-1185">Reference proteome</keyword>
<dbReference type="InterPro" id="IPR029034">
    <property type="entry name" value="Cystine-knot_cytokine"/>
</dbReference>
<comment type="subcellular location">
    <subcellularLocation>
        <location evidence="1">Secreted</location>
    </subcellularLocation>
</comment>